<dbReference type="InterPro" id="IPR020821">
    <property type="entry name" value="ENPP1-3/EXOG-like_nuc-like"/>
</dbReference>
<keyword evidence="3 8" id="KW-0540">Nuclease</keyword>
<reference evidence="12" key="1">
    <citation type="journal article" date="2019" name="Int. J. Syst. Evol. Microbiol.">
        <title>The Global Catalogue of Microorganisms (GCM) 10K type strain sequencing project: providing services to taxonomists for standard genome sequencing and annotation.</title>
        <authorList>
            <consortium name="The Broad Institute Genomics Platform"/>
            <consortium name="The Broad Institute Genome Sequencing Center for Infectious Disease"/>
            <person name="Wu L."/>
            <person name="Ma J."/>
        </authorList>
    </citation>
    <scope>NUCLEOTIDE SEQUENCE [LARGE SCALE GENOMIC DNA]</scope>
    <source>
        <strain evidence="12">YJ-61-S</strain>
    </source>
</reference>
<evidence type="ECO:0000256" key="6">
    <source>
        <dbReference type="ARBA" id="ARBA00022801"/>
    </source>
</evidence>
<evidence type="ECO:0000259" key="9">
    <source>
        <dbReference type="SMART" id="SM00477"/>
    </source>
</evidence>
<dbReference type="CDD" id="cd00091">
    <property type="entry name" value="NUC"/>
    <property type="match status" value="1"/>
</dbReference>
<evidence type="ECO:0000256" key="5">
    <source>
        <dbReference type="ARBA" id="ARBA00022759"/>
    </source>
</evidence>
<gene>
    <name evidence="11" type="ORF">ACFO3O_12930</name>
</gene>
<dbReference type="EMBL" id="JBHSFV010000007">
    <property type="protein sequence ID" value="MFC4634819.1"/>
    <property type="molecule type" value="Genomic_DNA"/>
</dbReference>
<evidence type="ECO:0000256" key="8">
    <source>
        <dbReference type="RuleBase" id="RU366055"/>
    </source>
</evidence>
<dbReference type="PANTHER" id="PTHR13966:SF5">
    <property type="entry name" value="ENDONUCLEASE G, MITOCHONDRIAL"/>
    <property type="match status" value="1"/>
</dbReference>
<dbReference type="SMART" id="SM00477">
    <property type="entry name" value="NUC"/>
    <property type="match status" value="1"/>
</dbReference>
<feature type="domain" description="DNA/RNA non-specific endonuclease/pyrophosphatase/phosphodiesterase" evidence="10">
    <location>
        <begin position="59"/>
        <end position="252"/>
    </location>
</feature>
<dbReference type="InterPro" id="IPR044925">
    <property type="entry name" value="His-Me_finger_sf"/>
</dbReference>
<dbReference type="PANTHER" id="PTHR13966">
    <property type="entry name" value="ENDONUCLEASE RELATED"/>
    <property type="match status" value="1"/>
</dbReference>
<comment type="similarity">
    <text evidence="2 8">Belongs to the DNA/RNA non-specific endonuclease family.</text>
</comment>
<dbReference type="Gene3D" id="3.40.570.10">
    <property type="entry name" value="Extracellular Endonuclease, subunit A"/>
    <property type="match status" value="1"/>
</dbReference>
<protein>
    <recommendedName>
        <fullName evidence="8">Endonuclease</fullName>
        <ecNumber evidence="8">3.1.30.-</ecNumber>
    </recommendedName>
</protein>
<name>A0ABV9I007_9FLAO</name>
<dbReference type="EC" id="3.1.30.-" evidence="8"/>
<dbReference type="Pfam" id="PF01223">
    <property type="entry name" value="Endonuclease_NS"/>
    <property type="match status" value="1"/>
</dbReference>
<evidence type="ECO:0000259" key="10">
    <source>
        <dbReference type="SMART" id="SM00892"/>
    </source>
</evidence>
<dbReference type="PROSITE" id="PS01070">
    <property type="entry name" value="NUCLEASE_NON_SPEC"/>
    <property type="match status" value="1"/>
</dbReference>
<comment type="caution">
    <text evidence="11">The sequence shown here is derived from an EMBL/GenBank/DDBJ whole genome shotgun (WGS) entry which is preliminary data.</text>
</comment>
<keyword evidence="6 8" id="KW-0378">Hydrolase</keyword>
<keyword evidence="4 8" id="KW-0479">Metal-binding</keyword>
<evidence type="ECO:0000313" key="12">
    <source>
        <dbReference type="Proteomes" id="UP001596043"/>
    </source>
</evidence>
<evidence type="ECO:0000256" key="2">
    <source>
        <dbReference type="ARBA" id="ARBA00010052"/>
    </source>
</evidence>
<evidence type="ECO:0000256" key="7">
    <source>
        <dbReference type="ARBA" id="ARBA00022842"/>
    </source>
</evidence>
<dbReference type="Proteomes" id="UP001596043">
    <property type="component" value="Unassembled WGS sequence"/>
</dbReference>
<dbReference type="RefSeq" id="WP_379979446.1">
    <property type="nucleotide sequence ID" value="NZ_JBHSFV010000007.1"/>
</dbReference>
<feature type="domain" description="ENPP1-3/EXOG-like endonuclease/phosphodiesterase" evidence="9">
    <location>
        <begin position="60"/>
        <end position="252"/>
    </location>
</feature>
<proteinExistence type="inferred from homology"/>
<dbReference type="GO" id="GO:0004519">
    <property type="term" value="F:endonuclease activity"/>
    <property type="evidence" value="ECO:0007669"/>
    <property type="project" value="UniProtKB-KW"/>
</dbReference>
<sequence>MKRKYTYPLLVILFTLGYLAFEKYAHQKLDEPIIEAGAQVKEDTNTYFLPTSTTGQVIHHQYYSLSYSETHEQAEWVGYELKKSQVVNNDFKRPYFEVDPAVETKSAHWRNYKNSGYDRGHLCPAADREFSKKAYNETFLTSNITPQEHNFNAGVWNRLEQKVRYWAKKYDGVFVVTGGVLKDKNTTIGTEQVTVPNSFYKIVYDRSSGTPRMIAFLMDHQESDAPLYSFVTSVDQVEQLTGIDFFPSLEDALEQQLEASSDYKGWSFR</sequence>
<evidence type="ECO:0000256" key="4">
    <source>
        <dbReference type="ARBA" id="ARBA00022723"/>
    </source>
</evidence>
<dbReference type="InterPro" id="IPR040255">
    <property type="entry name" value="Non-specific_endonuclease"/>
</dbReference>
<accession>A0ABV9I007</accession>
<dbReference type="SUPFAM" id="SSF54060">
    <property type="entry name" value="His-Me finger endonucleases"/>
    <property type="match status" value="1"/>
</dbReference>
<comment type="cofactor">
    <cofactor evidence="1 8">
        <name>Mg(2+)</name>
        <dbReference type="ChEBI" id="CHEBI:18420"/>
    </cofactor>
</comment>
<dbReference type="InterPro" id="IPR044929">
    <property type="entry name" value="DNA/RNA_non-sp_Endonuclease_sf"/>
</dbReference>
<keyword evidence="7" id="KW-0460">Magnesium</keyword>
<dbReference type="InterPro" id="IPR001604">
    <property type="entry name" value="Endo_G_ENPP1-like_dom"/>
</dbReference>
<dbReference type="InterPro" id="IPR018524">
    <property type="entry name" value="DNA/RNA_endonuclease_AS"/>
</dbReference>
<keyword evidence="12" id="KW-1185">Reference proteome</keyword>
<dbReference type="SMART" id="SM00892">
    <property type="entry name" value="Endonuclease_NS"/>
    <property type="match status" value="1"/>
</dbReference>
<evidence type="ECO:0000256" key="3">
    <source>
        <dbReference type="ARBA" id="ARBA00022722"/>
    </source>
</evidence>
<organism evidence="11 12">
    <name type="scientific">Dokdonia ponticola</name>
    <dbReference type="NCBI Taxonomy" id="2041041"/>
    <lineage>
        <taxon>Bacteria</taxon>
        <taxon>Pseudomonadati</taxon>
        <taxon>Bacteroidota</taxon>
        <taxon>Flavobacteriia</taxon>
        <taxon>Flavobacteriales</taxon>
        <taxon>Flavobacteriaceae</taxon>
        <taxon>Dokdonia</taxon>
    </lineage>
</organism>
<evidence type="ECO:0000256" key="1">
    <source>
        <dbReference type="ARBA" id="ARBA00001946"/>
    </source>
</evidence>
<keyword evidence="5 8" id="KW-0255">Endonuclease</keyword>
<evidence type="ECO:0000313" key="11">
    <source>
        <dbReference type="EMBL" id="MFC4634819.1"/>
    </source>
</evidence>